<proteinExistence type="predicted"/>
<evidence type="ECO:0000313" key="2">
    <source>
        <dbReference type="EMBL" id="KMQ87192.1"/>
    </source>
</evidence>
<organism evidence="2 3">
    <name type="scientific">Lasius niger</name>
    <name type="common">Black garden ant</name>
    <dbReference type="NCBI Taxonomy" id="67767"/>
    <lineage>
        <taxon>Eukaryota</taxon>
        <taxon>Metazoa</taxon>
        <taxon>Ecdysozoa</taxon>
        <taxon>Arthropoda</taxon>
        <taxon>Hexapoda</taxon>
        <taxon>Insecta</taxon>
        <taxon>Pterygota</taxon>
        <taxon>Neoptera</taxon>
        <taxon>Endopterygota</taxon>
        <taxon>Hymenoptera</taxon>
        <taxon>Apocrita</taxon>
        <taxon>Aculeata</taxon>
        <taxon>Formicoidea</taxon>
        <taxon>Formicidae</taxon>
        <taxon>Formicinae</taxon>
        <taxon>Lasius</taxon>
        <taxon>Lasius</taxon>
    </lineage>
</organism>
<gene>
    <name evidence="2" type="ORF">RF55_13595</name>
</gene>
<dbReference type="PaxDb" id="67767-A0A0J7KA60"/>
<dbReference type="Proteomes" id="UP000036403">
    <property type="component" value="Unassembled WGS sequence"/>
</dbReference>
<name>A0A0J7KA60_LASNI</name>
<dbReference type="AlphaFoldDB" id="A0A0J7KA60"/>
<protein>
    <submittedName>
        <fullName evidence="2">Uncharacterized protein</fullName>
    </submittedName>
</protein>
<evidence type="ECO:0000313" key="3">
    <source>
        <dbReference type="Proteomes" id="UP000036403"/>
    </source>
</evidence>
<keyword evidence="3" id="KW-1185">Reference proteome</keyword>
<evidence type="ECO:0000256" key="1">
    <source>
        <dbReference type="SAM" id="MobiDB-lite"/>
    </source>
</evidence>
<dbReference type="EMBL" id="LBMM01010846">
    <property type="protein sequence ID" value="KMQ87192.1"/>
    <property type="molecule type" value="Genomic_DNA"/>
</dbReference>
<feature type="region of interest" description="Disordered" evidence="1">
    <location>
        <begin position="89"/>
        <end position="109"/>
    </location>
</feature>
<reference evidence="2 3" key="1">
    <citation type="submission" date="2015-04" db="EMBL/GenBank/DDBJ databases">
        <title>Lasius niger genome sequencing.</title>
        <authorList>
            <person name="Konorov E.A."/>
            <person name="Nikitin M.A."/>
            <person name="Kirill M.V."/>
            <person name="Chang P."/>
        </authorList>
    </citation>
    <scope>NUCLEOTIDE SEQUENCE [LARGE SCALE GENOMIC DNA]</scope>
    <source>
        <tissue evidence="2">Whole</tissue>
    </source>
</reference>
<accession>A0A0J7KA60</accession>
<sequence>MATTVKLSDLTKEQIEIADWIDRFWNNLYKLGKEKRTRPVLETRQKKLDEYWVDFLDYHRSIKRADPEGTSDYLKNDQFSITEKRYLSPDREQNSKCRQKGSHCAYSGR</sequence>
<comment type="caution">
    <text evidence="2">The sequence shown here is derived from an EMBL/GenBank/DDBJ whole genome shotgun (WGS) entry which is preliminary data.</text>
</comment>